<evidence type="ECO:0000313" key="15">
    <source>
        <dbReference type="EMBL" id="EMP33348.1"/>
    </source>
</evidence>
<feature type="compositionally biased region" description="Low complexity" evidence="12">
    <location>
        <begin position="57"/>
        <end position="79"/>
    </location>
</feature>
<evidence type="ECO:0000256" key="12">
    <source>
        <dbReference type="SAM" id="MobiDB-lite"/>
    </source>
</evidence>
<feature type="compositionally biased region" description="Polar residues" evidence="12">
    <location>
        <begin position="372"/>
        <end position="383"/>
    </location>
</feature>
<feature type="region of interest" description="Disordered" evidence="12">
    <location>
        <begin position="703"/>
        <end position="793"/>
    </location>
</feature>
<feature type="compositionally biased region" description="Basic and acidic residues" evidence="12">
    <location>
        <begin position="175"/>
        <end position="197"/>
    </location>
</feature>
<feature type="domain" description="C2H2-type" evidence="14">
    <location>
        <begin position="228"/>
        <end position="258"/>
    </location>
</feature>
<dbReference type="GO" id="GO:0005634">
    <property type="term" value="C:nucleus"/>
    <property type="evidence" value="ECO:0007669"/>
    <property type="project" value="UniProtKB-SubCell"/>
</dbReference>
<dbReference type="Gene3D" id="3.30.160.60">
    <property type="entry name" value="Classic Zinc Finger"/>
    <property type="match status" value="3"/>
</dbReference>
<dbReference type="eggNOG" id="KOG1146">
    <property type="taxonomic scope" value="Eukaryota"/>
</dbReference>
<dbReference type="PROSITE" id="PS00028">
    <property type="entry name" value="ZINC_FINGER_C2H2_1"/>
    <property type="match status" value="9"/>
</dbReference>
<sequence length="1797" mass="199117">MAAKPMGAEESVEDVEGLNETPADPEEPTKEQESGGDKDQNKWTAPASQADKELTESPASSKRMSFPSSSESPLSSKWSKTSEETKSEQMYQCPYCKYSNTDVNRLRVHAMTQHSVQPMLRCPLCQDMLNNKIHLQLHLTHLHSVSPDCVEKLLMTVTTPEGMMPSSMFLPAAAPDRDGNANADEPGKRAETSEDSGKSLLSSESVEHSGESKPVPADQSSTREDSGFLCWKKGCSQVFKSSAALQTHFNEVHAKRPQLPVSDRHVYKYRCNQCSLAFKTIEKLQLHSQYHVIRAATMCCLCQRSFRTFQALKKHLETSHLELSEADIQQLYSGLLVNGDLLAMGDPSLADDHTIIVEDDKEEESDLEDKQSPTGSDSGSVQEDSGLEPKRALPFRKGPNFTMEKFLDPSRPYKCTVCKESFTQKNILLVHYNSVSHLHKLKRALQESATGQPEPTSSPDNKPFKCNTCSVAYSQSSTLEIHMRSVLHQTKARAAKLEAAGGGGSSNGTGSSSSISLGSSTPSPGGGSGSSTFTAANTSSAGAAPAPGSLKQGSGESVGIAPSSNPVSANIASPSEPKDANRKKLADMIASRQQQQQQAQTLAQAQAQVQAHLQQELQQQAALLQSQLFNPALLPHFPMTTETLLQLQQQQHLLFPFYIPSAEFQLNPEVSLPVTSGALTLSGTGPNLLEDLKAQVQLPQQSHTQILQQQQGQLSLSQSHSVHIQQSQHHEKKNKSVSKEKEKETQREKENAERGDSSSFSKESLPDNLKPKDKKDFAPGNSSEPSLLPPRIASDARGNATKALLENFGFELVIQYNENKQKVQKKNGKTEQGENLEKLECDTCGKFFSNILILKSHQEHVHQHYFPFKQLERFAKQYREHYDKLYPLRPQTPEPPPPPPPPPPPLPTAPPQPASTPAIPTSAPPITSPTIAPAQPSVPLTQLSMPMELPIFSPLMMQTMPLQTLPAQLPPQLGPVDSLPADLAQLYQHQLNPSLLQQQQNKRPRTRITDDQLRVLRQYFDINNSPSEEQIKEMADKSGLPQKVIKHWFRNTLFKERQRNKDSPYNFSNPPITSLEELKIDSRPPSPEPQKHEYWGSKRSSRTRFTDYQLRVLQDFFDANAYPKDDEFEQLSNLLNLPTLIVVWFQNARQKARKNYENQGEGKDGERRELTNDRYIRTSNLNYQCKKCSLVFQRIFDLIKHQKKLCYKDEDEDGQDDSQNEDSMDAMELLTPTSSSCSTPMPSQAYSTPTSSANATSSAFLQLTAEADDSSVYSSKIEATDEKPKQSEPPSTQQNQTQDKQVQPKQEPPQQQQDQGEQKTSSTHQKISPLSPPSSLQQQPPPQAQPPQCPLPQSSPSPSQLSHLSLKPLHTSTPQQLANLPPQLIPYQCDQCKLAFPSFEHWQEHQQLHFLSAQNQFIHPQFLDRTLDMPFMLFDPSNPLLASQLLSGTLPQIPASSATSPSTPTSTMNTLKRKLEEKASASPGENDSGTGGEEPQRDKRLRTTITPEQLEILYQKYLLDSNPTRKMLDHIAHEVGLKKRVVQVWFQNTRARERKGQFRAVGPAQAHRRCPFCRALFKAKTALEAHIRSRHWHEAKRAGYNLTLSAMLLDCDGGLQMKGDIFDGASFSHLPPTSSDGQGIPLSPASKTMELSPRTLLSPSSIKVEGIEDFESPSISSVNLSFDQAKLDNDDCSSVNTAITDTTTGDEGNADNDSATGIATEIKSTSGPSEGLTKAAMIAMSEYEDQLSSGLVSPAPSFYSKEYDNEGTVDYSETSSSRQVWRQWGSARAETLSHSDD</sequence>
<evidence type="ECO:0000259" key="14">
    <source>
        <dbReference type="PROSITE" id="PS50157"/>
    </source>
</evidence>
<feature type="region of interest" description="Disordered" evidence="12">
    <location>
        <begin position="1231"/>
        <end position="1252"/>
    </location>
</feature>
<keyword evidence="8 10" id="KW-0539">Nucleus</keyword>
<keyword evidence="16" id="KW-1185">Reference proteome</keyword>
<feature type="region of interest" description="Disordered" evidence="12">
    <location>
        <begin position="1"/>
        <end position="84"/>
    </location>
</feature>
<feature type="compositionally biased region" description="Low complexity" evidence="12">
    <location>
        <begin position="530"/>
        <end position="549"/>
    </location>
</feature>
<feature type="compositionally biased region" description="Basic and acidic residues" evidence="12">
    <location>
        <begin position="737"/>
        <end position="756"/>
    </location>
</feature>
<feature type="region of interest" description="Disordered" evidence="12">
    <location>
        <begin position="1630"/>
        <end position="1654"/>
    </location>
</feature>
<evidence type="ECO:0000256" key="3">
    <source>
        <dbReference type="ARBA" id="ARBA00022737"/>
    </source>
</evidence>
<evidence type="ECO:0000256" key="7">
    <source>
        <dbReference type="ARBA" id="ARBA00023155"/>
    </source>
</evidence>
<keyword evidence="4 9" id="KW-0863">Zinc-finger</keyword>
<feature type="region of interest" description="Disordered" evidence="12">
    <location>
        <begin position="886"/>
        <end position="937"/>
    </location>
</feature>
<dbReference type="FunFam" id="1.10.10.60:FF:000064">
    <property type="entry name" value="Zinc finger homeobox protein 4"/>
    <property type="match status" value="1"/>
</dbReference>
<dbReference type="PROSITE" id="PS50071">
    <property type="entry name" value="HOMEOBOX_2"/>
    <property type="match status" value="3"/>
</dbReference>
<dbReference type="Gene3D" id="1.10.10.60">
    <property type="entry name" value="Homeodomain-like"/>
    <property type="match status" value="3"/>
</dbReference>
<keyword evidence="6 10" id="KW-0238">DNA-binding</keyword>
<feature type="domain" description="C2H2-type" evidence="14">
    <location>
        <begin position="269"/>
        <end position="291"/>
    </location>
</feature>
<feature type="region of interest" description="Disordered" evidence="12">
    <location>
        <begin position="1766"/>
        <end position="1797"/>
    </location>
</feature>
<accession>M7BMX6</accession>
<evidence type="ECO:0000256" key="8">
    <source>
        <dbReference type="ARBA" id="ARBA00023242"/>
    </source>
</evidence>
<feature type="domain" description="Homeobox" evidence="13">
    <location>
        <begin position="999"/>
        <end position="1059"/>
    </location>
</feature>
<dbReference type="Pfam" id="PF00046">
    <property type="entry name" value="Homeodomain"/>
    <property type="match status" value="3"/>
</dbReference>
<feature type="compositionally biased region" description="Polar residues" evidence="12">
    <location>
        <begin position="562"/>
        <end position="573"/>
    </location>
</feature>
<dbReference type="FunFam" id="3.30.160.60:FF:000446">
    <property type="entry name" value="Zinc finger protein"/>
    <property type="match status" value="1"/>
</dbReference>
<evidence type="ECO:0000256" key="9">
    <source>
        <dbReference type="PROSITE-ProRule" id="PRU00042"/>
    </source>
</evidence>
<feature type="region of interest" description="Disordered" evidence="12">
    <location>
        <begin position="165"/>
        <end position="224"/>
    </location>
</feature>
<feature type="compositionally biased region" description="Polar residues" evidence="12">
    <location>
        <begin position="1771"/>
        <end position="1780"/>
    </location>
</feature>
<dbReference type="SUPFAM" id="SSF57667">
    <property type="entry name" value="beta-beta-alpha zinc fingers"/>
    <property type="match status" value="4"/>
</dbReference>
<dbReference type="GO" id="GO:0008270">
    <property type="term" value="F:zinc ion binding"/>
    <property type="evidence" value="ECO:0007669"/>
    <property type="project" value="UniProtKB-KW"/>
</dbReference>
<dbReference type="InterPro" id="IPR017970">
    <property type="entry name" value="Homeobox_CS"/>
</dbReference>
<reference evidence="16" key="1">
    <citation type="journal article" date="2013" name="Nat. Genet.">
        <title>The draft genomes of soft-shell turtle and green sea turtle yield insights into the development and evolution of the turtle-specific body plan.</title>
        <authorList>
            <person name="Wang Z."/>
            <person name="Pascual-Anaya J."/>
            <person name="Zadissa A."/>
            <person name="Li W."/>
            <person name="Niimura Y."/>
            <person name="Huang Z."/>
            <person name="Li C."/>
            <person name="White S."/>
            <person name="Xiong Z."/>
            <person name="Fang D."/>
            <person name="Wang B."/>
            <person name="Ming Y."/>
            <person name="Chen Y."/>
            <person name="Zheng Y."/>
            <person name="Kuraku S."/>
            <person name="Pignatelli M."/>
            <person name="Herrero J."/>
            <person name="Beal K."/>
            <person name="Nozawa M."/>
            <person name="Li Q."/>
            <person name="Wang J."/>
            <person name="Zhang H."/>
            <person name="Yu L."/>
            <person name="Shigenobu S."/>
            <person name="Wang J."/>
            <person name="Liu J."/>
            <person name="Flicek P."/>
            <person name="Searle S."/>
            <person name="Wang J."/>
            <person name="Kuratani S."/>
            <person name="Yin Y."/>
            <person name="Aken B."/>
            <person name="Zhang G."/>
            <person name="Irie N."/>
        </authorList>
    </citation>
    <scope>NUCLEOTIDE SEQUENCE [LARGE SCALE GENOMIC DNA]</scope>
</reference>
<feature type="compositionally biased region" description="Pro residues" evidence="12">
    <location>
        <begin position="1339"/>
        <end position="1355"/>
    </location>
</feature>
<evidence type="ECO:0000259" key="13">
    <source>
        <dbReference type="PROSITE" id="PS50071"/>
    </source>
</evidence>
<feature type="domain" description="Homeobox" evidence="13">
    <location>
        <begin position="1096"/>
        <end position="1155"/>
    </location>
</feature>
<keyword evidence="7 10" id="KW-0371">Homeobox</keyword>
<dbReference type="EMBL" id="KB536463">
    <property type="protein sequence ID" value="EMP33348.1"/>
    <property type="molecule type" value="Genomic_DNA"/>
</dbReference>
<feature type="compositionally biased region" description="Low complexity" evidence="12">
    <location>
        <begin position="703"/>
        <end position="727"/>
    </location>
</feature>
<evidence type="ECO:0000256" key="1">
    <source>
        <dbReference type="ARBA" id="ARBA00004123"/>
    </source>
</evidence>
<feature type="domain" description="C2H2-type" evidence="14">
    <location>
        <begin position="1387"/>
        <end position="1409"/>
    </location>
</feature>
<evidence type="ECO:0000313" key="16">
    <source>
        <dbReference type="Proteomes" id="UP000031443"/>
    </source>
</evidence>
<dbReference type="FunFam" id="1.10.10.60:FF:000082">
    <property type="entry name" value="Putative zinc finger homeobox protein 4"/>
    <property type="match status" value="1"/>
</dbReference>
<feature type="region of interest" description="Disordered" evidence="12">
    <location>
        <begin position="1079"/>
        <end position="1098"/>
    </location>
</feature>
<feature type="region of interest" description="Disordered" evidence="12">
    <location>
        <begin position="1476"/>
        <end position="1504"/>
    </location>
</feature>
<dbReference type="SMART" id="SM00389">
    <property type="entry name" value="HOX"/>
    <property type="match status" value="3"/>
</dbReference>
<dbReference type="PROSITE" id="PS50157">
    <property type="entry name" value="ZINC_FINGER_C2H2_2"/>
    <property type="match status" value="8"/>
</dbReference>
<evidence type="ECO:0000256" key="5">
    <source>
        <dbReference type="ARBA" id="ARBA00022833"/>
    </source>
</evidence>
<feature type="region of interest" description="Disordered" evidence="12">
    <location>
        <begin position="1267"/>
        <end position="1365"/>
    </location>
</feature>
<evidence type="ECO:0000256" key="2">
    <source>
        <dbReference type="ARBA" id="ARBA00022723"/>
    </source>
</evidence>
<keyword evidence="5" id="KW-0862">Zinc</keyword>
<feature type="DNA-binding region" description="Homeobox" evidence="10">
    <location>
        <begin position="1498"/>
        <end position="1557"/>
    </location>
</feature>
<dbReference type="InterPro" id="IPR051968">
    <property type="entry name" value="ZnFinger_Homeobox_TR"/>
</dbReference>
<feature type="domain" description="C2H2-type" evidence="14">
    <location>
        <begin position="1183"/>
        <end position="1212"/>
    </location>
</feature>
<dbReference type="PANTHER" id="PTHR45891:SF4">
    <property type="entry name" value="ZINC FINGER HOMEOBOX PROTEIN 3"/>
    <property type="match status" value="1"/>
</dbReference>
<feature type="region of interest" description="Disordered" evidence="12">
    <location>
        <begin position="497"/>
        <end position="582"/>
    </location>
</feature>
<dbReference type="Proteomes" id="UP000031443">
    <property type="component" value="Unassembled WGS sequence"/>
</dbReference>
<feature type="region of interest" description="Disordered" evidence="12">
    <location>
        <begin position="360"/>
        <end position="396"/>
    </location>
</feature>
<dbReference type="PANTHER" id="PTHR45891">
    <property type="entry name" value="ZINC FINGER HOMEOBOX PROTEIN"/>
    <property type="match status" value="1"/>
</dbReference>
<feature type="domain" description="C2H2-type" evidence="14">
    <location>
        <begin position="464"/>
        <end position="493"/>
    </location>
</feature>
<feature type="domain" description="C2H2-type" evidence="14">
    <location>
        <begin position="413"/>
        <end position="444"/>
    </location>
</feature>
<dbReference type="FunFam" id="3.30.160.60:FF:000317">
    <property type="entry name" value="zinc finger homeobox protein 3"/>
    <property type="match status" value="1"/>
</dbReference>
<name>M7BMX6_CHEMY</name>
<evidence type="ECO:0000256" key="6">
    <source>
        <dbReference type="ARBA" id="ARBA00023125"/>
    </source>
</evidence>
<feature type="domain" description="Homeobox" evidence="13">
    <location>
        <begin position="1496"/>
        <end position="1556"/>
    </location>
</feature>
<dbReference type="SUPFAM" id="SSF101278">
    <property type="entry name" value="N-terminal domain of adenylylcyclase associated protein, CAP"/>
    <property type="match status" value="1"/>
</dbReference>
<keyword evidence="3" id="KW-0677">Repeat</keyword>
<keyword evidence="2" id="KW-0479">Metal-binding</keyword>
<dbReference type="SMART" id="SM00355">
    <property type="entry name" value="ZnF_C2H2"/>
    <property type="match status" value="11"/>
</dbReference>
<dbReference type="InterPro" id="IPR001356">
    <property type="entry name" value="HD"/>
</dbReference>
<evidence type="ECO:0000256" key="10">
    <source>
        <dbReference type="PROSITE-ProRule" id="PRU00108"/>
    </source>
</evidence>
<feature type="compositionally biased region" description="Basic and acidic residues" evidence="12">
    <location>
        <begin position="27"/>
        <end position="41"/>
    </location>
</feature>
<feature type="domain" description="C2H2-type" evidence="14">
    <location>
        <begin position="1568"/>
        <end position="1598"/>
    </location>
</feature>
<feature type="compositionally biased region" description="Pro residues" evidence="12">
    <location>
        <begin position="890"/>
        <end position="914"/>
    </location>
</feature>
<protein>
    <submittedName>
        <fullName evidence="15">Zinc finger homeobox protein 3</fullName>
    </submittedName>
</protein>
<dbReference type="Pfam" id="PF00096">
    <property type="entry name" value="zf-C2H2"/>
    <property type="match status" value="1"/>
</dbReference>
<feature type="compositionally biased region" description="Low complexity" evidence="12">
    <location>
        <begin position="508"/>
        <end position="523"/>
    </location>
</feature>
<dbReference type="InterPro" id="IPR036236">
    <property type="entry name" value="Znf_C2H2_sf"/>
</dbReference>
<proteinExistence type="predicted"/>
<feature type="compositionally biased region" description="Low complexity" evidence="12">
    <location>
        <begin position="1292"/>
        <end position="1319"/>
    </location>
</feature>
<organism evidence="15 16">
    <name type="scientific">Chelonia mydas</name>
    <name type="common">Green sea-turtle</name>
    <name type="synonym">Chelonia agassizi</name>
    <dbReference type="NCBI Taxonomy" id="8469"/>
    <lineage>
        <taxon>Eukaryota</taxon>
        <taxon>Metazoa</taxon>
        <taxon>Chordata</taxon>
        <taxon>Craniata</taxon>
        <taxon>Vertebrata</taxon>
        <taxon>Euteleostomi</taxon>
        <taxon>Archelosauria</taxon>
        <taxon>Testudinata</taxon>
        <taxon>Testudines</taxon>
        <taxon>Cryptodira</taxon>
        <taxon>Durocryptodira</taxon>
        <taxon>Americhelydia</taxon>
        <taxon>Chelonioidea</taxon>
        <taxon>Cheloniidae</taxon>
        <taxon>Chelonia</taxon>
    </lineage>
</organism>
<dbReference type="GO" id="GO:0045664">
    <property type="term" value="P:regulation of neuron differentiation"/>
    <property type="evidence" value="ECO:0007669"/>
    <property type="project" value="TreeGrafter"/>
</dbReference>
<dbReference type="CDD" id="cd00086">
    <property type="entry name" value="homeodomain"/>
    <property type="match status" value="3"/>
</dbReference>
<dbReference type="InterPro" id="IPR009057">
    <property type="entry name" value="Homeodomain-like_sf"/>
</dbReference>
<dbReference type="InterPro" id="IPR013087">
    <property type="entry name" value="Znf_C2H2_type"/>
</dbReference>
<gene>
    <name evidence="15" type="ORF">UY3_09507</name>
</gene>
<dbReference type="SUPFAM" id="SSF46689">
    <property type="entry name" value="Homeodomain-like"/>
    <property type="match status" value="3"/>
</dbReference>
<comment type="subcellular location">
    <subcellularLocation>
        <location evidence="1 10 11">Nucleus</location>
    </subcellularLocation>
</comment>
<dbReference type="STRING" id="8469.M7BMX6"/>
<dbReference type="GO" id="GO:0000981">
    <property type="term" value="F:DNA-binding transcription factor activity, RNA polymerase II-specific"/>
    <property type="evidence" value="ECO:0007669"/>
    <property type="project" value="InterPro"/>
</dbReference>
<dbReference type="GO" id="GO:0000978">
    <property type="term" value="F:RNA polymerase II cis-regulatory region sequence-specific DNA binding"/>
    <property type="evidence" value="ECO:0007669"/>
    <property type="project" value="TreeGrafter"/>
</dbReference>
<evidence type="ECO:0000256" key="4">
    <source>
        <dbReference type="ARBA" id="ARBA00022771"/>
    </source>
</evidence>
<feature type="compositionally biased region" description="Low complexity" evidence="12">
    <location>
        <begin position="1356"/>
        <end position="1365"/>
    </location>
</feature>
<evidence type="ECO:0000256" key="11">
    <source>
        <dbReference type="RuleBase" id="RU000682"/>
    </source>
</evidence>
<dbReference type="FunFam" id="3.30.160.60:FF:000378">
    <property type="entry name" value="zinc finger homeobox protein 3"/>
    <property type="match status" value="1"/>
</dbReference>
<dbReference type="InterPro" id="IPR036222">
    <property type="entry name" value="CAP_N_sf"/>
</dbReference>
<dbReference type="PROSITE" id="PS00027">
    <property type="entry name" value="HOMEOBOX_1"/>
    <property type="match status" value="2"/>
</dbReference>
<feature type="DNA-binding region" description="Homeobox" evidence="10">
    <location>
        <begin position="1098"/>
        <end position="1156"/>
    </location>
</feature>
<feature type="domain" description="C2H2-type" evidence="14">
    <location>
        <begin position="839"/>
        <end position="867"/>
    </location>
</feature>
<feature type="DNA-binding region" description="Homeobox" evidence="10">
    <location>
        <begin position="1001"/>
        <end position="1060"/>
    </location>
</feature>